<evidence type="ECO:0000313" key="3">
    <source>
        <dbReference type="Proteomes" id="UP000189935"/>
    </source>
</evidence>
<dbReference type="AlphaFoldDB" id="A0A1M7FDM0"/>
<gene>
    <name evidence="2" type="ORF">SAMN05444159_7469</name>
</gene>
<dbReference type="EMBL" id="LT670844">
    <property type="protein sequence ID" value="SHM02090.1"/>
    <property type="molecule type" value="Genomic_DNA"/>
</dbReference>
<name>A0A1M7FDM0_9BRAD</name>
<evidence type="ECO:0000313" key="2">
    <source>
        <dbReference type="EMBL" id="SHM02090.1"/>
    </source>
</evidence>
<evidence type="ECO:0000256" key="1">
    <source>
        <dbReference type="SAM" id="MobiDB-lite"/>
    </source>
</evidence>
<protein>
    <submittedName>
        <fullName evidence="2">Uncharacterized protein</fullName>
    </submittedName>
</protein>
<feature type="region of interest" description="Disordered" evidence="1">
    <location>
        <begin position="1"/>
        <end position="47"/>
    </location>
</feature>
<accession>A0A1M7FDM0</accession>
<sequence>MRTDIEEVSLSGKTGSDRRAVKATRLTRNGQVGDGQSTAALSTYFRH</sequence>
<feature type="compositionally biased region" description="Polar residues" evidence="1">
    <location>
        <begin position="26"/>
        <end position="41"/>
    </location>
</feature>
<reference evidence="2 3" key="1">
    <citation type="submission" date="2016-11" db="EMBL/GenBank/DDBJ databases">
        <authorList>
            <person name="Jaros S."/>
            <person name="Januszkiewicz K."/>
            <person name="Wedrychowicz H."/>
        </authorList>
    </citation>
    <scope>NUCLEOTIDE SEQUENCE [LARGE SCALE GENOMIC DNA]</scope>
    <source>
        <strain evidence="2 3">GAS499</strain>
    </source>
</reference>
<organism evidence="2 3">
    <name type="scientific">Bradyrhizobium lablabi</name>
    <dbReference type="NCBI Taxonomy" id="722472"/>
    <lineage>
        <taxon>Bacteria</taxon>
        <taxon>Pseudomonadati</taxon>
        <taxon>Pseudomonadota</taxon>
        <taxon>Alphaproteobacteria</taxon>
        <taxon>Hyphomicrobiales</taxon>
        <taxon>Nitrobacteraceae</taxon>
        <taxon>Bradyrhizobium</taxon>
    </lineage>
</organism>
<proteinExistence type="predicted"/>
<dbReference type="Proteomes" id="UP000189935">
    <property type="component" value="Chromosome I"/>
</dbReference>